<dbReference type="Proteomes" id="UP000467700">
    <property type="component" value="Unassembled WGS sequence"/>
</dbReference>
<feature type="compositionally biased region" description="Polar residues" evidence="1">
    <location>
        <begin position="35"/>
        <end position="44"/>
    </location>
</feature>
<gene>
    <name evidence="2" type="ORF">AAE3_LOCUS13506</name>
</gene>
<sequence>MALSEASNNHPDEGELSPAHSESEDLDEIIKEASKTASMVTGQAVQADPLHYTPADSSNRPQSRGEPLPARNDTRTLMMSSGLGESSPLVRMNSYLATQLISFWYDAEEEEVPVQRRSEIVKEAIDSAMISRTARGLSAGDPDDQEYVKAVIKRVGLLVSFYKDLTK</sequence>
<reference evidence="2 3" key="1">
    <citation type="submission" date="2020-01" db="EMBL/GenBank/DDBJ databases">
        <authorList>
            <person name="Gupta K D."/>
        </authorList>
    </citation>
    <scope>NUCLEOTIDE SEQUENCE [LARGE SCALE GENOMIC DNA]</scope>
</reference>
<accession>A0A8S0WTW7</accession>
<feature type="region of interest" description="Disordered" evidence="1">
    <location>
        <begin position="1"/>
        <end position="82"/>
    </location>
</feature>
<proteinExistence type="predicted"/>
<evidence type="ECO:0000313" key="3">
    <source>
        <dbReference type="Proteomes" id="UP000467700"/>
    </source>
</evidence>
<comment type="caution">
    <text evidence="2">The sequence shown here is derived from an EMBL/GenBank/DDBJ whole genome shotgun (WGS) entry which is preliminary data.</text>
</comment>
<dbReference type="EMBL" id="CACVBS010000103">
    <property type="protein sequence ID" value="CAA7271278.1"/>
    <property type="molecule type" value="Genomic_DNA"/>
</dbReference>
<name>A0A8S0WTW7_CYCAE</name>
<keyword evidence="3" id="KW-1185">Reference proteome</keyword>
<dbReference type="AlphaFoldDB" id="A0A8S0WTW7"/>
<evidence type="ECO:0000256" key="1">
    <source>
        <dbReference type="SAM" id="MobiDB-lite"/>
    </source>
</evidence>
<dbReference type="OrthoDB" id="10464288at2759"/>
<evidence type="ECO:0000313" key="2">
    <source>
        <dbReference type="EMBL" id="CAA7271278.1"/>
    </source>
</evidence>
<organism evidence="2 3">
    <name type="scientific">Cyclocybe aegerita</name>
    <name type="common">Black poplar mushroom</name>
    <name type="synonym">Agrocybe aegerita</name>
    <dbReference type="NCBI Taxonomy" id="1973307"/>
    <lineage>
        <taxon>Eukaryota</taxon>
        <taxon>Fungi</taxon>
        <taxon>Dikarya</taxon>
        <taxon>Basidiomycota</taxon>
        <taxon>Agaricomycotina</taxon>
        <taxon>Agaricomycetes</taxon>
        <taxon>Agaricomycetidae</taxon>
        <taxon>Agaricales</taxon>
        <taxon>Agaricineae</taxon>
        <taxon>Bolbitiaceae</taxon>
        <taxon>Cyclocybe</taxon>
    </lineage>
</organism>
<protein>
    <submittedName>
        <fullName evidence="2">Uncharacterized protein</fullName>
    </submittedName>
</protein>